<protein>
    <submittedName>
        <fullName evidence="1">Uncharacterized protein</fullName>
    </submittedName>
</protein>
<evidence type="ECO:0000313" key="1">
    <source>
        <dbReference type="EMBL" id="RII40978.1"/>
    </source>
</evidence>
<gene>
    <name evidence="1" type="ORF">DWB68_15120</name>
</gene>
<reference evidence="1 2" key="1">
    <citation type="submission" date="2018-07" db="EMBL/GenBank/DDBJ databases">
        <title>Arthrobacter sp. nov., isolated from raw cow's milk with high bacterial count.</title>
        <authorList>
            <person name="Hahne J."/>
            <person name="Isele D."/>
            <person name="Lipski A."/>
        </authorList>
    </citation>
    <scope>NUCLEOTIDE SEQUENCE [LARGE SCALE GENOMIC DNA]</scope>
    <source>
        <strain evidence="1 2">JZ R-35</strain>
    </source>
</reference>
<accession>A0A399J6A0</accession>
<comment type="caution">
    <text evidence="1">The sequence shown here is derived from an EMBL/GenBank/DDBJ whole genome shotgun (WGS) entry which is preliminary data.</text>
</comment>
<organism evidence="1 2">
    <name type="scientific">Galactobacter valiniphilus</name>
    <dbReference type="NCBI Taxonomy" id="2676122"/>
    <lineage>
        <taxon>Bacteria</taxon>
        <taxon>Bacillati</taxon>
        <taxon>Actinomycetota</taxon>
        <taxon>Actinomycetes</taxon>
        <taxon>Micrococcales</taxon>
        <taxon>Micrococcaceae</taxon>
        <taxon>Galactobacter</taxon>
    </lineage>
</organism>
<dbReference type="AlphaFoldDB" id="A0A399J6A0"/>
<evidence type="ECO:0000313" key="2">
    <source>
        <dbReference type="Proteomes" id="UP000265419"/>
    </source>
</evidence>
<name>A0A399J6A0_9MICC</name>
<sequence>MMRGMEMRRVVHRRLDLGRAEIIAISRHVAQQARASAGIEGIDLGDEMDSALEEEGVRHSLLTRGLELEPEPDQLSPERRRARAILERLRVKRGGDG</sequence>
<keyword evidence="2" id="KW-1185">Reference proteome</keyword>
<dbReference type="EMBL" id="QQXK01000043">
    <property type="protein sequence ID" value="RII40978.1"/>
    <property type="molecule type" value="Genomic_DNA"/>
</dbReference>
<dbReference type="Proteomes" id="UP000265419">
    <property type="component" value="Unassembled WGS sequence"/>
</dbReference>
<proteinExistence type="predicted"/>